<evidence type="ECO:0000256" key="1">
    <source>
        <dbReference type="ARBA" id="ARBA00004141"/>
    </source>
</evidence>
<feature type="transmembrane region" description="Helical" evidence="6">
    <location>
        <begin position="210"/>
        <end position="229"/>
    </location>
</feature>
<comment type="subcellular location">
    <subcellularLocation>
        <location evidence="1">Membrane</location>
        <topology evidence="1">Multi-pass membrane protein</topology>
    </subcellularLocation>
</comment>
<dbReference type="Pfam" id="PF00892">
    <property type="entry name" value="EamA"/>
    <property type="match status" value="2"/>
</dbReference>
<name>A0A2Z3YQ29_9CORY</name>
<comment type="similarity">
    <text evidence="2">Belongs to the EamA transporter family.</text>
</comment>
<keyword evidence="9" id="KW-1185">Reference proteome</keyword>
<gene>
    <name evidence="8" type="ORF">Csp1_14600</name>
</gene>
<accession>A0A2Z3YQ29</accession>
<reference evidence="9" key="1">
    <citation type="submission" date="2017-11" db="EMBL/GenBank/DDBJ databases">
        <title>Otitis media/interna in a cat caused by the recently described species Corynebacterium provencense.</title>
        <authorList>
            <person name="Kittl S."/>
            <person name="Brodard I."/>
            <person name="Rychener L."/>
            <person name="Jores J."/>
            <person name="Roosje P."/>
            <person name="Gobeli Brawand S."/>
        </authorList>
    </citation>
    <scope>NUCLEOTIDE SEQUENCE [LARGE SCALE GENOMIC DNA]</scope>
    <source>
        <strain evidence="9">17KM38</strain>
    </source>
</reference>
<feature type="transmembrane region" description="Helical" evidence="6">
    <location>
        <begin position="99"/>
        <end position="118"/>
    </location>
</feature>
<dbReference type="RefSeq" id="WP_227870968.1">
    <property type="nucleotide sequence ID" value="NZ_CP024988.1"/>
</dbReference>
<evidence type="ECO:0000313" key="8">
    <source>
        <dbReference type="EMBL" id="AWT26249.1"/>
    </source>
</evidence>
<evidence type="ECO:0000256" key="3">
    <source>
        <dbReference type="ARBA" id="ARBA00022692"/>
    </source>
</evidence>
<organism evidence="8 9">
    <name type="scientific">Corynebacterium provencense</name>
    <dbReference type="NCBI Taxonomy" id="1737425"/>
    <lineage>
        <taxon>Bacteria</taxon>
        <taxon>Bacillati</taxon>
        <taxon>Actinomycetota</taxon>
        <taxon>Actinomycetes</taxon>
        <taxon>Mycobacteriales</taxon>
        <taxon>Corynebacteriaceae</taxon>
        <taxon>Corynebacterium</taxon>
    </lineage>
</organism>
<protein>
    <recommendedName>
        <fullName evidence="7">EamA domain-containing protein</fullName>
    </recommendedName>
</protein>
<evidence type="ECO:0000256" key="2">
    <source>
        <dbReference type="ARBA" id="ARBA00007362"/>
    </source>
</evidence>
<dbReference type="InterPro" id="IPR050638">
    <property type="entry name" value="AA-Vitamin_Transporters"/>
</dbReference>
<dbReference type="GO" id="GO:0016020">
    <property type="term" value="C:membrane"/>
    <property type="evidence" value="ECO:0007669"/>
    <property type="project" value="UniProtKB-SubCell"/>
</dbReference>
<dbReference type="Proteomes" id="UP000247696">
    <property type="component" value="Chromosome"/>
</dbReference>
<feature type="transmembrane region" description="Helical" evidence="6">
    <location>
        <begin position="241"/>
        <end position="260"/>
    </location>
</feature>
<evidence type="ECO:0000259" key="7">
    <source>
        <dbReference type="Pfam" id="PF00892"/>
    </source>
</evidence>
<dbReference type="STRING" id="1737425.GCA_900049755_01938"/>
<evidence type="ECO:0000313" key="9">
    <source>
        <dbReference type="Proteomes" id="UP000247696"/>
    </source>
</evidence>
<keyword evidence="3 6" id="KW-0812">Transmembrane</keyword>
<feature type="transmembrane region" description="Helical" evidence="6">
    <location>
        <begin position="182"/>
        <end position="201"/>
    </location>
</feature>
<dbReference type="PANTHER" id="PTHR32322">
    <property type="entry name" value="INNER MEMBRANE TRANSPORTER"/>
    <property type="match status" value="1"/>
</dbReference>
<feature type="transmembrane region" description="Helical" evidence="6">
    <location>
        <begin position="68"/>
        <end position="87"/>
    </location>
</feature>
<evidence type="ECO:0000256" key="5">
    <source>
        <dbReference type="ARBA" id="ARBA00023136"/>
    </source>
</evidence>
<feature type="domain" description="EamA" evidence="7">
    <location>
        <begin position="179"/>
        <end position="310"/>
    </location>
</feature>
<keyword evidence="5 6" id="KW-0472">Membrane</keyword>
<feature type="transmembrane region" description="Helical" evidence="6">
    <location>
        <begin position="124"/>
        <end position="143"/>
    </location>
</feature>
<proteinExistence type="inferred from homology"/>
<dbReference type="KEGG" id="cpre:Csp1_14600"/>
<feature type="domain" description="EamA" evidence="7">
    <location>
        <begin position="33"/>
        <end position="162"/>
    </location>
</feature>
<dbReference type="SUPFAM" id="SSF103481">
    <property type="entry name" value="Multidrug resistance efflux transporter EmrE"/>
    <property type="match status" value="2"/>
</dbReference>
<dbReference type="InterPro" id="IPR000620">
    <property type="entry name" value="EamA_dom"/>
</dbReference>
<feature type="transmembrane region" description="Helical" evidence="6">
    <location>
        <begin position="35"/>
        <end position="56"/>
    </location>
</feature>
<dbReference type="EMBL" id="CP024988">
    <property type="protein sequence ID" value="AWT26249.1"/>
    <property type="molecule type" value="Genomic_DNA"/>
</dbReference>
<keyword evidence="4 6" id="KW-1133">Transmembrane helix</keyword>
<dbReference type="InterPro" id="IPR037185">
    <property type="entry name" value="EmrE-like"/>
</dbReference>
<feature type="transmembrane region" description="Helical" evidence="6">
    <location>
        <begin position="150"/>
        <end position="170"/>
    </location>
</feature>
<sequence length="318" mass="32215">MKNDNSAIARVPKLLSTEPPGVDGAAPPGQLSPGVLWGLLGVVAFSFTVPFTRIAVTGGLSPVFVGTGRAVVAGVLAVLVLGAAGQLRGRLTGSQWRRLFLVAGGVVVGFPVCTSFALQDLPASHGAVTVALLPAATAVITVLRTGERPGLRFWAAALCGAVVAVTAGVLHGGTGGVATGDLLLLLAVVAGGIGYAEGGLLSREIGSWQTICRALVLALPLTTLCAVLSRPADWSVVDGPAWASLAYLSVVSMFLGFFAWYRGLAYGPMVQVSQIQLVQPVLSIAWAVLMLGEPVSAATVLAGAGVIVCAATAVRSRS</sequence>
<feature type="transmembrane region" description="Helical" evidence="6">
    <location>
        <begin position="295"/>
        <end position="314"/>
    </location>
</feature>
<evidence type="ECO:0000256" key="4">
    <source>
        <dbReference type="ARBA" id="ARBA00022989"/>
    </source>
</evidence>
<evidence type="ECO:0000256" key="6">
    <source>
        <dbReference type="SAM" id="Phobius"/>
    </source>
</evidence>
<dbReference type="PANTHER" id="PTHR32322:SF2">
    <property type="entry name" value="EAMA DOMAIN-CONTAINING PROTEIN"/>
    <property type="match status" value="1"/>
</dbReference>
<dbReference type="AlphaFoldDB" id="A0A2Z3YQ29"/>